<dbReference type="GO" id="GO:0046872">
    <property type="term" value="F:metal ion binding"/>
    <property type="evidence" value="ECO:0007669"/>
    <property type="project" value="UniProtKB-KW"/>
</dbReference>
<keyword evidence="6" id="KW-0949">S-adenosyl-L-methionine</keyword>
<sequence length="519" mass="60317">MKIEDYIIKKIIEEKKINETELDSIKRRAAFKYKMGMPKNINLLQAYHKLLTPHKIKKSITLENILKTRKIRTLSGIASITVITKPYPCPGICLYCPQEKNMPKSYLANEPACMRAVLTKFDPYRQVDARLKSLKLTGHITDKIELIVLGGTWSAYPKKYQNWFIGRCFDACNGYPAKSLKSAQKANERAKNKVIGLTLETRPDYITLKEIKSMRAFGCTRVELGVQGIYDDILRKNKRGHGIKETVRATKLLKDAGFKITYHMMPNLIGSNLKKDEKMFEELFSNPDFQPDQLKIYPCAVLETAPLYKLWKQKKYKPYTEKQLINLLIKIKEKIPPYVRIIRIIRDIPSQSIVAGNKISNLREIIAIKMKKQDKKCRCIRCREIRNSKFKVQNSKLIRKDYDASNGKEIFLSFEDTRNDKILAFLRLRITNSWTLPILKNSALIRELHTYGQTVPVSEKIKNAQQHQNLGKRLMREAEKIVKTETPYKKISVIAGIGVRDYYRKLGYKLKEEYMVKNL</sequence>
<keyword evidence="10 15" id="KW-0408">Iron</keyword>
<dbReference type="GO" id="GO:0005737">
    <property type="term" value="C:cytoplasm"/>
    <property type="evidence" value="ECO:0007669"/>
    <property type="project" value="TreeGrafter"/>
</dbReference>
<dbReference type="InterPro" id="IPR032432">
    <property type="entry name" value="Radical_SAM_C"/>
</dbReference>
<dbReference type="NCBIfam" id="TIGR01211">
    <property type="entry name" value="ELP3"/>
    <property type="match status" value="1"/>
</dbReference>
<reference evidence="17 18" key="1">
    <citation type="journal article" date="2016" name="Nat. Commun.">
        <title>Thousands of microbial genomes shed light on interconnected biogeochemical processes in an aquifer system.</title>
        <authorList>
            <person name="Anantharaman K."/>
            <person name="Brown C.T."/>
            <person name="Hug L.A."/>
            <person name="Sharon I."/>
            <person name="Castelle C.J."/>
            <person name="Probst A.J."/>
            <person name="Thomas B.C."/>
            <person name="Singh A."/>
            <person name="Wilkins M.J."/>
            <person name="Karaoz U."/>
            <person name="Brodie E.L."/>
            <person name="Williams K.H."/>
            <person name="Hubbard S.S."/>
            <person name="Banfield J.F."/>
        </authorList>
    </citation>
    <scope>NUCLEOTIDE SEQUENCE [LARGE SCALE GENOMIC DNA]</scope>
</reference>
<evidence type="ECO:0000256" key="9">
    <source>
        <dbReference type="ARBA" id="ARBA00022884"/>
    </source>
</evidence>
<comment type="caution">
    <text evidence="17">The sequence shown here is derived from an EMBL/GenBank/DDBJ whole genome shotgun (WGS) entry which is preliminary data.</text>
</comment>
<dbReference type="SMART" id="SM00729">
    <property type="entry name" value="Elp3"/>
    <property type="match status" value="1"/>
</dbReference>
<evidence type="ECO:0000256" key="10">
    <source>
        <dbReference type="ARBA" id="ARBA00023004"/>
    </source>
</evidence>
<dbReference type="InterPro" id="IPR039661">
    <property type="entry name" value="ELP3"/>
</dbReference>
<dbReference type="InterPro" id="IPR058240">
    <property type="entry name" value="rSAM_sf"/>
</dbReference>
<dbReference type="PANTHER" id="PTHR11135">
    <property type="entry name" value="HISTONE ACETYLTRANSFERASE-RELATED"/>
    <property type="match status" value="1"/>
</dbReference>
<keyword evidence="9" id="KW-0694">RNA-binding</keyword>
<evidence type="ECO:0000256" key="3">
    <source>
        <dbReference type="ARBA" id="ARBA00022485"/>
    </source>
</evidence>
<feature type="domain" description="Radical SAM core" evidence="16">
    <location>
        <begin position="72"/>
        <end position="337"/>
    </location>
</feature>
<dbReference type="InterPro" id="IPR016181">
    <property type="entry name" value="Acyl_CoA_acyltransferase"/>
</dbReference>
<dbReference type="GO" id="GO:0106261">
    <property type="term" value="F:tRNA uridine(34) acetyltransferase activity"/>
    <property type="evidence" value="ECO:0007669"/>
    <property type="project" value="UniProtKB-EC"/>
</dbReference>
<evidence type="ECO:0000313" key="18">
    <source>
        <dbReference type="Proteomes" id="UP000177810"/>
    </source>
</evidence>
<feature type="binding site" evidence="15">
    <location>
        <position position="89"/>
    </location>
    <ligand>
        <name>[4Fe-4S] cluster</name>
        <dbReference type="ChEBI" id="CHEBI:49883"/>
        <note>4Fe-4S-S-AdoMet</note>
    </ligand>
</feature>
<evidence type="ECO:0000256" key="11">
    <source>
        <dbReference type="ARBA" id="ARBA00023014"/>
    </source>
</evidence>
<evidence type="ECO:0000256" key="5">
    <source>
        <dbReference type="ARBA" id="ARBA00022679"/>
    </source>
</evidence>
<evidence type="ECO:0000313" key="17">
    <source>
        <dbReference type="EMBL" id="OGZ32176.1"/>
    </source>
</evidence>
<dbReference type="PROSITE" id="PS51918">
    <property type="entry name" value="RADICAL_SAM"/>
    <property type="match status" value="1"/>
</dbReference>
<dbReference type="InterPro" id="IPR034687">
    <property type="entry name" value="ELP3-like"/>
</dbReference>
<evidence type="ECO:0000256" key="2">
    <source>
        <dbReference type="ARBA" id="ARBA00005494"/>
    </source>
</evidence>
<keyword evidence="8 15" id="KW-0479">Metal-binding</keyword>
<evidence type="ECO:0000256" key="15">
    <source>
        <dbReference type="PIRSR" id="PIRSR005669-1"/>
    </source>
</evidence>
<dbReference type="PIRSF" id="PIRSF005669">
    <property type="entry name" value="Hist_AcTrfase_ELP3"/>
    <property type="match status" value="1"/>
</dbReference>
<dbReference type="Proteomes" id="UP000177810">
    <property type="component" value="Unassembled WGS sequence"/>
</dbReference>
<dbReference type="GO" id="GO:0051539">
    <property type="term" value="F:4 iron, 4 sulfur cluster binding"/>
    <property type="evidence" value="ECO:0007669"/>
    <property type="project" value="UniProtKB-KW"/>
</dbReference>
<dbReference type="GO" id="GO:0002926">
    <property type="term" value="P:tRNA wobble base 5-methoxycarbonylmethyl-2-thiouridinylation"/>
    <property type="evidence" value="ECO:0007669"/>
    <property type="project" value="TreeGrafter"/>
</dbReference>
<evidence type="ECO:0000259" key="16">
    <source>
        <dbReference type="PROSITE" id="PS51918"/>
    </source>
</evidence>
<dbReference type="SFLD" id="SFLDF00344">
    <property type="entry name" value="ELP3-like"/>
    <property type="match status" value="1"/>
</dbReference>
<comment type="cofactor">
    <cofactor evidence="15">
        <name>[4Fe-4S] cluster</name>
        <dbReference type="ChEBI" id="CHEBI:49883"/>
    </cofactor>
    <text evidence="15">Binds 1 [4Fe-4S] cluster. The cluster is coordinated with 3 cysteines and an exchangeable S-adenosyl-L-methionine.</text>
</comment>
<comment type="catalytic activity">
    <reaction evidence="14">
        <text>uridine(34) in tRNA + acetyl-CoA + S-adenosyl-L-methionine + H2O = 5-(carboxymethyl)uridine(34) in tRNA + 5'-deoxyadenosine + L-methionine + CoA + 2 H(+)</text>
        <dbReference type="Rhea" id="RHEA:61020"/>
        <dbReference type="Rhea" id="RHEA-COMP:10407"/>
        <dbReference type="Rhea" id="RHEA-COMP:11727"/>
        <dbReference type="ChEBI" id="CHEBI:15377"/>
        <dbReference type="ChEBI" id="CHEBI:15378"/>
        <dbReference type="ChEBI" id="CHEBI:17319"/>
        <dbReference type="ChEBI" id="CHEBI:57287"/>
        <dbReference type="ChEBI" id="CHEBI:57288"/>
        <dbReference type="ChEBI" id="CHEBI:57844"/>
        <dbReference type="ChEBI" id="CHEBI:59789"/>
        <dbReference type="ChEBI" id="CHEBI:65315"/>
        <dbReference type="ChEBI" id="CHEBI:74882"/>
        <dbReference type="EC" id="2.3.1.311"/>
    </reaction>
    <physiologicalReaction direction="left-to-right" evidence="14">
        <dbReference type="Rhea" id="RHEA:61021"/>
    </physiologicalReaction>
</comment>
<dbReference type="GO" id="GO:0033588">
    <property type="term" value="C:elongator holoenzyme complex"/>
    <property type="evidence" value="ECO:0007669"/>
    <property type="project" value="TreeGrafter"/>
</dbReference>
<dbReference type="SUPFAM" id="SSF102114">
    <property type="entry name" value="Radical SAM enzymes"/>
    <property type="match status" value="1"/>
</dbReference>
<proteinExistence type="inferred from homology"/>
<comment type="pathway">
    <text evidence="1">tRNA modification.</text>
</comment>
<dbReference type="SUPFAM" id="SSF55729">
    <property type="entry name" value="Acyl-CoA N-acyltransferases (Nat)"/>
    <property type="match status" value="1"/>
</dbReference>
<keyword evidence="3" id="KW-0004">4Fe-4S</keyword>
<organism evidence="17 18">
    <name type="scientific">Candidatus Portnoybacteria bacterium RBG_13_40_8</name>
    <dbReference type="NCBI Taxonomy" id="1801990"/>
    <lineage>
        <taxon>Bacteria</taxon>
        <taxon>Candidatus Portnoyibacteriota</taxon>
    </lineage>
</organism>
<feature type="binding site" evidence="15">
    <location>
        <position position="96"/>
    </location>
    <ligand>
        <name>[4Fe-4S] cluster</name>
        <dbReference type="ChEBI" id="CHEBI:49883"/>
        <note>4Fe-4S-S-AdoMet</note>
    </ligand>
</feature>
<dbReference type="Pfam" id="PF04055">
    <property type="entry name" value="Radical_SAM"/>
    <property type="match status" value="1"/>
</dbReference>
<evidence type="ECO:0000256" key="1">
    <source>
        <dbReference type="ARBA" id="ARBA00005217"/>
    </source>
</evidence>
<dbReference type="GO" id="GO:0000049">
    <property type="term" value="F:tRNA binding"/>
    <property type="evidence" value="ECO:0007669"/>
    <property type="project" value="UniProtKB-KW"/>
</dbReference>
<dbReference type="STRING" id="1801990.A2V69_02115"/>
<dbReference type="InterPro" id="IPR006638">
    <property type="entry name" value="Elp3/MiaA/NifB-like_rSAM"/>
</dbReference>
<keyword evidence="5" id="KW-0808">Transferase</keyword>
<evidence type="ECO:0000256" key="14">
    <source>
        <dbReference type="ARBA" id="ARBA00047372"/>
    </source>
</evidence>
<dbReference type="Gene3D" id="3.40.630.30">
    <property type="match status" value="1"/>
</dbReference>
<name>A0A1G2F265_9BACT</name>
<evidence type="ECO:0000256" key="6">
    <source>
        <dbReference type="ARBA" id="ARBA00022691"/>
    </source>
</evidence>
<dbReference type="AlphaFoldDB" id="A0A1G2F265"/>
<dbReference type="SFLD" id="SFLDG01086">
    <property type="entry name" value="elongater_protein-like"/>
    <property type="match status" value="1"/>
</dbReference>
<keyword evidence="11 15" id="KW-0411">Iron-sulfur</keyword>
<evidence type="ECO:0000256" key="7">
    <source>
        <dbReference type="ARBA" id="ARBA00022694"/>
    </source>
</evidence>
<evidence type="ECO:0000256" key="13">
    <source>
        <dbReference type="ARBA" id="ARBA00044771"/>
    </source>
</evidence>
<evidence type="ECO:0000256" key="12">
    <source>
        <dbReference type="ARBA" id="ARBA00023315"/>
    </source>
</evidence>
<dbReference type="Pfam" id="PF16199">
    <property type="entry name" value="Radical_SAM_C"/>
    <property type="match status" value="1"/>
</dbReference>
<dbReference type="SFLD" id="SFLDS00029">
    <property type="entry name" value="Radical_SAM"/>
    <property type="match status" value="1"/>
</dbReference>
<keyword evidence="12" id="KW-0012">Acyltransferase</keyword>
<dbReference type="EC" id="2.3.1.311" evidence="13"/>
<evidence type="ECO:0000256" key="4">
    <source>
        <dbReference type="ARBA" id="ARBA00022555"/>
    </source>
</evidence>
<protein>
    <recommendedName>
        <fullName evidence="13">tRNA carboxymethyluridine synthase</fullName>
        <ecNumber evidence="13">2.3.1.311</ecNumber>
    </recommendedName>
</protein>
<evidence type="ECO:0000256" key="8">
    <source>
        <dbReference type="ARBA" id="ARBA00022723"/>
    </source>
</evidence>
<dbReference type="PANTHER" id="PTHR11135:SF2">
    <property type="entry name" value="ELONGATOR COMPLEX PROTEIN 3"/>
    <property type="match status" value="1"/>
</dbReference>
<dbReference type="InterPro" id="IPR007197">
    <property type="entry name" value="rSAM"/>
</dbReference>
<gene>
    <name evidence="17" type="ORF">A2V69_02115</name>
</gene>
<keyword evidence="4" id="KW-0820">tRNA-binding</keyword>
<feature type="binding site" evidence="15">
    <location>
        <position position="93"/>
    </location>
    <ligand>
        <name>[4Fe-4S] cluster</name>
        <dbReference type="ChEBI" id="CHEBI:49883"/>
        <note>4Fe-4S-S-AdoMet</note>
    </ligand>
</feature>
<dbReference type="EMBL" id="MHMT01000024">
    <property type="protein sequence ID" value="OGZ32176.1"/>
    <property type="molecule type" value="Genomic_DNA"/>
</dbReference>
<accession>A0A1G2F265</accession>
<keyword evidence="7" id="KW-0819">tRNA processing</keyword>
<comment type="similarity">
    <text evidence="2">Belongs to the ELP3 family.</text>
</comment>